<dbReference type="Proteomes" id="UP001501581">
    <property type="component" value="Unassembled WGS sequence"/>
</dbReference>
<feature type="chain" id="PRO_5045436770" description="Camelysin metallo-endopeptidase" evidence="1">
    <location>
        <begin position="29"/>
        <end position="183"/>
    </location>
</feature>
<evidence type="ECO:0000313" key="3">
    <source>
        <dbReference type="Proteomes" id="UP001501581"/>
    </source>
</evidence>
<organism evidence="2 3">
    <name type="scientific">Nocardioides dubius</name>
    <dbReference type="NCBI Taxonomy" id="317019"/>
    <lineage>
        <taxon>Bacteria</taxon>
        <taxon>Bacillati</taxon>
        <taxon>Actinomycetota</taxon>
        <taxon>Actinomycetes</taxon>
        <taxon>Propionibacteriales</taxon>
        <taxon>Nocardioidaceae</taxon>
        <taxon>Nocardioides</taxon>
    </lineage>
</organism>
<reference evidence="3" key="1">
    <citation type="journal article" date="2019" name="Int. J. Syst. Evol. Microbiol.">
        <title>The Global Catalogue of Microorganisms (GCM) 10K type strain sequencing project: providing services to taxonomists for standard genome sequencing and annotation.</title>
        <authorList>
            <consortium name="The Broad Institute Genomics Platform"/>
            <consortium name="The Broad Institute Genome Sequencing Center for Infectious Disease"/>
            <person name="Wu L."/>
            <person name="Ma J."/>
        </authorList>
    </citation>
    <scope>NUCLEOTIDE SEQUENCE [LARGE SCALE GENOMIC DNA]</scope>
    <source>
        <strain evidence="3">JCM 13008</strain>
    </source>
</reference>
<evidence type="ECO:0008006" key="4">
    <source>
        <dbReference type="Google" id="ProtNLM"/>
    </source>
</evidence>
<dbReference type="RefSeq" id="WP_343995862.1">
    <property type="nucleotide sequence ID" value="NZ_BAAALG010000012.1"/>
</dbReference>
<accession>A0ABP4ELK4</accession>
<dbReference type="Pfam" id="PF12389">
    <property type="entry name" value="Peptidase_M73"/>
    <property type="match status" value="1"/>
</dbReference>
<evidence type="ECO:0000256" key="1">
    <source>
        <dbReference type="SAM" id="SignalP"/>
    </source>
</evidence>
<dbReference type="InterPro" id="IPR022121">
    <property type="entry name" value="Peptidase_M73_camelysin"/>
</dbReference>
<evidence type="ECO:0000313" key="2">
    <source>
        <dbReference type="EMBL" id="GAA1109411.1"/>
    </source>
</evidence>
<keyword evidence="1" id="KW-0732">Signal</keyword>
<sequence length="183" mass="18524">MQEIPTMAALSTKILLPLATLVAAGAVAVGSGATFTSTTGNTISSVTSGSLKHTNSKDNAAIFNLTNIKPGDTINGALTITNTGSLPAAFSLTETTSTNGFDADYLKLVVTNTTTGTQVYSGTFGGLTDGAKNALGQIEAGAANTFRFTVTLDQSAPNSQQGKSASAAYTWDSVQLSGSTTDQ</sequence>
<gene>
    <name evidence="2" type="ORF">GCM10009668_32220</name>
</gene>
<name>A0ABP4ELK4_9ACTN</name>
<protein>
    <recommendedName>
        <fullName evidence="4">Camelysin metallo-endopeptidase</fullName>
    </recommendedName>
</protein>
<comment type="caution">
    <text evidence="2">The sequence shown here is derived from an EMBL/GenBank/DDBJ whole genome shotgun (WGS) entry which is preliminary data.</text>
</comment>
<feature type="signal peptide" evidence="1">
    <location>
        <begin position="1"/>
        <end position="28"/>
    </location>
</feature>
<dbReference type="EMBL" id="BAAALG010000012">
    <property type="protein sequence ID" value="GAA1109411.1"/>
    <property type="molecule type" value="Genomic_DNA"/>
</dbReference>
<proteinExistence type="predicted"/>
<keyword evidence="3" id="KW-1185">Reference proteome</keyword>